<dbReference type="InterPro" id="IPR002725">
    <property type="entry name" value="YgjP-like_metallopeptidase"/>
</dbReference>
<sequence>MNNVEFHGFRIKLRRGRGYKNFRLSYRGLDDILLSAPKSSSIKECMKFLEDSKQWLVAHKSTQYTIHKDKIFLFGEWIKSELQVLDEWNRLWLYNDKKIVEFYRLKLQEYISISLPKFSKLLGLYPSDVVYGKSLNTLGSCYTVSKKIRFSLRLSLMPYYVIDSIIIHELTHLEFRGHDCNFWNFVAQHDINLVATKTYLKTNSGLNRYIAKKLFKN</sequence>
<organism evidence="2 3">
    <name type="scientific">Helicobacter ibis</name>
    <dbReference type="NCBI Taxonomy" id="2962633"/>
    <lineage>
        <taxon>Bacteria</taxon>
        <taxon>Pseudomonadati</taxon>
        <taxon>Campylobacterota</taxon>
        <taxon>Epsilonproteobacteria</taxon>
        <taxon>Campylobacterales</taxon>
        <taxon>Helicobacteraceae</taxon>
        <taxon>Helicobacter</taxon>
    </lineage>
</organism>
<name>A0ABT4VDF8_9HELI</name>
<reference evidence="2 3" key="1">
    <citation type="submission" date="2023-01" db="EMBL/GenBank/DDBJ databases">
        <title>Description of Helicobacter ibis sp. nov. isolated from faecal droppings of black-faced ibis (Theristicus melanopis).</title>
        <authorList>
            <person name="Lopez-Cantillo M."/>
            <person name="Vidal-Veuthey B."/>
            <person name="Mella A."/>
            <person name="De La Haba R."/>
            <person name="Collado L."/>
        </authorList>
    </citation>
    <scope>NUCLEOTIDE SEQUENCE [LARGE SCALE GENOMIC DNA]</scope>
    <source>
        <strain evidence="2 3">A82</strain>
    </source>
</reference>
<evidence type="ECO:0000259" key="1">
    <source>
        <dbReference type="Pfam" id="PF01863"/>
    </source>
</evidence>
<dbReference type="PANTHER" id="PTHR30399">
    <property type="entry name" value="UNCHARACTERIZED PROTEIN YGJP"/>
    <property type="match status" value="1"/>
</dbReference>
<evidence type="ECO:0000313" key="2">
    <source>
        <dbReference type="EMBL" id="MDA3968734.1"/>
    </source>
</evidence>
<gene>
    <name evidence="2" type="ORF">PF021_03485</name>
</gene>
<dbReference type="Gene3D" id="3.30.2010.10">
    <property type="entry name" value="Metalloproteases ('zincins'), catalytic domain"/>
    <property type="match status" value="1"/>
</dbReference>
<dbReference type="InterPro" id="IPR053136">
    <property type="entry name" value="UTP_pyrophosphatase-like"/>
</dbReference>
<dbReference type="Pfam" id="PF01863">
    <property type="entry name" value="YgjP-like"/>
    <property type="match status" value="1"/>
</dbReference>
<comment type="caution">
    <text evidence="2">The sequence shown here is derived from an EMBL/GenBank/DDBJ whole genome shotgun (WGS) entry which is preliminary data.</text>
</comment>
<accession>A0ABT4VDF8</accession>
<dbReference type="PANTHER" id="PTHR30399:SF1">
    <property type="entry name" value="UTP PYROPHOSPHATASE"/>
    <property type="match status" value="1"/>
</dbReference>
<proteinExistence type="predicted"/>
<keyword evidence="3" id="KW-1185">Reference proteome</keyword>
<evidence type="ECO:0000313" key="3">
    <source>
        <dbReference type="Proteomes" id="UP001210261"/>
    </source>
</evidence>
<dbReference type="Proteomes" id="UP001210261">
    <property type="component" value="Unassembled WGS sequence"/>
</dbReference>
<protein>
    <submittedName>
        <fullName evidence="2">DUF45 domain-containing protein</fullName>
    </submittedName>
</protein>
<feature type="domain" description="YgjP-like metallopeptidase" evidence="1">
    <location>
        <begin position="26"/>
        <end position="202"/>
    </location>
</feature>
<dbReference type="EMBL" id="JAQHXR010000002">
    <property type="protein sequence ID" value="MDA3968734.1"/>
    <property type="molecule type" value="Genomic_DNA"/>
</dbReference>
<dbReference type="CDD" id="cd07344">
    <property type="entry name" value="M48_yhfN_like"/>
    <property type="match status" value="1"/>
</dbReference>